<dbReference type="GeneID" id="8863036"/>
<dbReference type="KEGG" id="ngr:NAEGRDRAFT_61752"/>
<proteinExistence type="predicted"/>
<reference evidence="1 2" key="1">
    <citation type="journal article" date="2010" name="Cell">
        <title>The genome of Naegleria gruberi illuminates early eukaryotic versatility.</title>
        <authorList>
            <person name="Fritz-Laylin L.K."/>
            <person name="Prochnik S.E."/>
            <person name="Ginger M.L."/>
            <person name="Dacks J.B."/>
            <person name="Carpenter M.L."/>
            <person name="Field M.C."/>
            <person name="Kuo A."/>
            <person name="Paredez A."/>
            <person name="Chapman J."/>
            <person name="Pham J."/>
            <person name="Shu S."/>
            <person name="Neupane R."/>
            <person name="Cipriano M."/>
            <person name="Mancuso J."/>
            <person name="Tu H."/>
            <person name="Salamov A."/>
            <person name="Lindquist E."/>
            <person name="Shapiro H."/>
            <person name="Lucas S."/>
            <person name="Grigoriev I.V."/>
            <person name="Cande W.Z."/>
            <person name="Fulton C."/>
            <person name="Rokhsar D.S."/>
            <person name="Dawson S.C."/>
        </authorList>
    </citation>
    <scope>NUCLEOTIDE SEQUENCE [LARGE SCALE GENOMIC DNA]</scope>
    <source>
        <strain evidence="1 2">NEG-M</strain>
    </source>
</reference>
<protein>
    <submittedName>
        <fullName evidence="1">Predicted protein</fullName>
    </submittedName>
</protein>
<sequence length="190" mass="22583">MQRNPQYQSDRDKKYHHLVSNAFDFETSLISLPTISANSCKYSTSFLQKNTVEKLKEIGKKEHIKLSKLTKDEIIQKIQFICNSTNVKSLQLHALHSFDQNQFNATSAIHHDHYRRTFTLVDIQDKYHYKARYAYIITEWRTKLMISLLNDFFYNLFAIMNETVRIKYSDFRKLLAETFLSMGKKLRAKK</sequence>
<gene>
    <name evidence="1" type="ORF">NAEGRDRAFT_61752</name>
</gene>
<accession>D2UYY9</accession>
<evidence type="ECO:0000313" key="1">
    <source>
        <dbReference type="EMBL" id="EFC50055.1"/>
    </source>
</evidence>
<evidence type="ECO:0000313" key="2">
    <source>
        <dbReference type="Proteomes" id="UP000006671"/>
    </source>
</evidence>
<dbReference type="Proteomes" id="UP000006671">
    <property type="component" value="Unassembled WGS sequence"/>
</dbReference>
<keyword evidence="2" id="KW-1185">Reference proteome</keyword>
<dbReference type="InParanoid" id="D2UYY9"/>
<dbReference type="RefSeq" id="XP_002682799.1">
    <property type="nucleotide sequence ID" value="XM_002682753.1"/>
</dbReference>
<dbReference type="EMBL" id="GG738846">
    <property type="protein sequence ID" value="EFC50055.1"/>
    <property type="molecule type" value="Genomic_DNA"/>
</dbReference>
<dbReference type="AlphaFoldDB" id="D2UYY9"/>
<name>D2UYY9_NAEGR</name>
<dbReference type="VEuPathDB" id="AmoebaDB:NAEGRDRAFT_61752"/>
<organism evidence="2">
    <name type="scientific">Naegleria gruberi</name>
    <name type="common">Amoeba</name>
    <dbReference type="NCBI Taxonomy" id="5762"/>
    <lineage>
        <taxon>Eukaryota</taxon>
        <taxon>Discoba</taxon>
        <taxon>Heterolobosea</taxon>
        <taxon>Tetramitia</taxon>
        <taxon>Eutetramitia</taxon>
        <taxon>Vahlkampfiidae</taxon>
        <taxon>Naegleria</taxon>
    </lineage>
</organism>